<reference evidence="3 6" key="1">
    <citation type="submission" date="2017-02" db="EMBL/GenBank/DDBJ databases">
        <title>Clonality and virulence of isolates of VRE in Hematopoietic Stem Cell Transplanted (HSCT) patients.</title>
        <authorList>
            <person name="Marchi A.P."/>
            <person name="Martins R.C."/>
            <person name="Marie S.K."/>
            <person name="Levin A.S."/>
            <person name="Costa S.F."/>
        </authorList>
    </citation>
    <scope>NUCLEOTIDE SEQUENCE [LARGE SCALE GENOMIC DNA]</scope>
    <source>
        <strain evidence="3 6">LIM1759</strain>
    </source>
</reference>
<reference evidence="5 8" key="2">
    <citation type="submission" date="2017-12" db="EMBL/GenBank/DDBJ databases">
        <title>A pool of 800 enterococci isolated from chicken carcass rinse samples from New Zealand.</title>
        <authorList>
            <person name="Zhang J."/>
            <person name="Rogers L."/>
            <person name="Midwinter A."/>
            <person name="French N."/>
        </authorList>
    </citation>
    <scope>NUCLEOTIDE SEQUENCE [LARGE SCALE GENOMIC DNA]</scope>
    <source>
        <strain evidence="5 8">EN697</strain>
    </source>
</reference>
<sequence>MVFQKPLNNFRYIVYYCHTKIKKNKQKETVTKVLSQSLI</sequence>
<dbReference type="RefSeq" id="WP_002293990.1">
    <property type="nucleotide sequence ID" value="NZ_AP019394.1"/>
</dbReference>
<dbReference type="AlphaFoldDB" id="A0A1B5FVN8"/>
<evidence type="ECO:0000313" key="5">
    <source>
        <dbReference type="EMBL" id="RXU87335.1"/>
    </source>
</evidence>
<evidence type="ECO:0000313" key="7">
    <source>
        <dbReference type="Proteomes" id="UP000249070"/>
    </source>
</evidence>
<evidence type="ECO:0000313" key="9">
    <source>
        <dbReference type="Proteomes" id="UP000469871"/>
    </source>
</evidence>
<dbReference type="Proteomes" id="UP000249070">
    <property type="component" value="Unassembled WGS sequence"/>
</dbReference>
<dbReference type="Proteomes" id="UP000191171">
    <property type="component" value="Unassembled WGS sequence"/>
</dbReference>
<evidence type="ECO:0000313" key="3">
    <source>
        <dbReference type="EMBL" id="OOL83674.1"/>
    </source>
</evidence>
<proteinExistence type="predicted"/>
<evidence type="ECO:0000313" key="1">
    <source>
        <dbReference type="EMBL" id="KAB7578104.1"/>
    </source>
</evidence>
<dbReference type="Proteomes" id="UP001260956">
    <property type="component" value="Unassembled WGS sequence"/>
</dbReference>
<dbReference type="EMBL" id="JARPTX010000035">
    <property type="protein sequence ID" value="MDT2370503.1"/>
    <property type="molecule type" value="Genomic_DNA"/>
</dbReference>
<dbReference type="EMBL" id="PJVH01000026">
    <property type="protein sequence ID" value="RXU87335.1"/>
    <property type="molecule type" value="Genomic_DNA"/>
</dbReference>
<dbReference type="EMBL" id="WEFP01000001">
    <property type="protein sequence ID" value="KAB7578104.1"/>
    <property type="molecule type" value="Genomic_DNA"/>
</dbReference>
<dbReference type="Proteomes" id="UP000289562">
    <property type="component" value="Unassembled WGS sequence"/>
</dbReference>
<reference evidence="4 7" key="3">
    <citation type="submission" date="2018-05" db="EMBL/GenBank/DDBJ databases">
        <title>Vancomycin-resistant Enterococcus faecium strain from Chelyabinsk, Russia.</title>
        <authorList>
            <person name="Gostev V."/>
            <person name="Goncharov A."/>
            <person name="Kolodzhieva V."/>
            <person name="Suvorov A."/>
            <person name="Sidorenko S."/>
            <person name="Zueva L."/>
        </authorList>
    </citation>
    <scope>NUCLEOTIDE SEQUENCE [LARGE SCALE GENOMIC DNA]</scope>
    <source>
        <strain evidence="4 7">20</strain>
    </source>
</reference>
<dbReference type="EMBL" id="QHGU01000016">
    <property type="protein sequence ID" value="PZM56331.1"/>
    <property type="molecule type" value="Genomic_DNA"/>
</dbReference>
<organism evidence="5 8">
    <name type="scientific">Enterococcus faecium</name>
    <name type="common">Streptococcus faecium</name>
    <dbReference type="NCBI Taxonomy" id="1352"/>
    <lineage>
        <taxon>Bacteria</taxon>
        <taxon>Bacillati</taxon>
        <taxon>Bacillota</taxon>
        <taxon>Bacilli</taxon>
        <taxon>Lactobacillales</taxon>
        <taxon>Enterococcaceae</taxon>
        <taxon>Enterococcus</taxon>
    </lineage>
</organism>
<reference evidence="1 9" key="4">
    <citation type="submission" date="2019-10" db="EMBL/GenBank/DDBJ databases">
        <title>Evolutionary dynamics of vancomycin-resistant Enterococcus faecium during gastrointestinal tract colonization and bloodstream infection in immunocompromised pediatric patients.</title>
        <authorList>
            <person name="Chilambi G.S."/>
            <person name="Nordstrom H.R."/>
            <person name="Evans D.R."/>
            <person name="Ferrolino J."/>
            <person name="Hayden R.T."/>
            <person name="Maron G.M."/>
            <person name="Vo A.N."/>
            <person name="Gilmore M.S."/>
            <person name="Wolf J."/>
            <person name="Rosch J.W."/>
            <person name="Van Tyne D."/>
        </authorList>
    </citation>
    <scope>NUCLEOTIDE SEQUENCE [LARGE SCALE GENOMIC DNA]</scope>
    <source>
        <strain evidence="1 9">VRECG27</strain>
    </source>
</reference>
<evidence type="ECO:0000313" key="6">
    <source>
        <dbReference type="Proteomes" id="UP000191171"/>
    </source>
</evidence>
<dbReference type="Proteomes" id="UP000469871">
    <property type="component" value="Unassembled WGS sequence"/>
</dbReference>
<protein>
    <submittedName>
        <fullName evidence="5">Ribonuclease P protein component</fullName>
    </submittedName>
</protein>
<evidence type="ECO:0000313" key="2">
    <source>
        <dbReference type="EMBL" id="MDT2370503.1"/>
    </source>
</evidence>
<gene>
    <name evidence="3" type="ORF">B1P95_02810</name>
    <name evidence="5" type="ORF">CYQ77_08945</name>
    <name evidence="4" type="ORF">DKP91_04840</name>
    <name evidence="1" type="ORF">GBM73_12735</name>
    <name evidence="2" type="ORF">P6Z85_10125</name>
</gene>
<name>A0A1B5FVN8_ENTFC</name>
<evidence type="ECO:0000313" key="4">
    <source>
        <dbReference type="EMBL" id="PZM56331.1"/>
    </source>
</evidence>
<reference evidence="2" key="5">
    <citation type="submission" date="2023-03" db="EMBL/GenBank/DDBJ databases">
        <authorList>
            <person name="Shen W."/>
            <person name="Cai J."/>
        </authorList>
    </citation>
    <scope>NUCLEOTIDE SEQUENCE</scope>
    <source>
        <strain evidence="2">B1010-2</strain>
    </source>
</reference>
<accession>A0A1B5FVN8</accession>
<dbReference type="GeneID" id="70761999"/>
<dbReference type="EMBL" id="MVGJ01000012">
    <property type="protein sequence ID" value="OOL83674.1"/>
    <property type="molecule type" value="Genomic_DNA"/>
</dbReference>
<evidence type="ECO:0000313" key="8">
    <source>
        <dbReference type="Proteomes" id="UP000289562"/>
    </source>
</evidence>
<comment type="caution">
    <text evidence="5">The sequence shown here is derived from an EMBL/GenBank/DDBJ whole genome shotgun (WGS) entry which is preliminary data.</text>
</comment>